<keyword evidence="8" id="KW-0539">Nucleus</keyword>
<keyword evidence="7" id="KW-0269">Exonuclease</keyword>
<evidence type="ECO:0000256" key="1">
    <source>
        <dbReference type="ARBA" id="ARBA00004123"/>
    </source>
</evidence>
<keyword evidence="5" id="KW-0227">DNA damage</keyword>
<evidence type="ECO:0000256" key="4">
    <source>
        <dbReference type="ARBA" id="ARBA00022722"/>
    </source>
</evidence>
<dbReference type="InterPro" id="IPR026584">
    <property type="entry name" value="Rad9"/>
</dbReference>
<dbReference type="GO" id="GO:0031573">
    <property type="term" value="P:mitotic intra-S DNA damage checkpoint signaling"/>
    <property type="evidence" value="ECO:0007669"/>
    <property type="project" value="TreeGrafter"/>
</dbReference>
<evidence type="ECO:0000256" key="8">
    <source>
        <dbReference type="ARBA" id="ARBA00023242"/>
    </source>
</evidence>
<organism evidence="12">
    <name type="scientific">Moina brachiata</name>
    <dbReference type="NCBI Taxonomy" id="675436"/>
    <lineage>
        <taxon>Eukaryota</taxon>
        <taxon>Metazoa</taxon>
        <taxon>Ecdysozoa</taxon>
        <taxon>Arthropoda</taxon>
        <taxon>Crustacea</taxon>
        <taxon>Branchiopoda</taxon>
        <taxon>Diplostraca</taxon>
        <taxon>Cladocera</taxon>
        <taxon>Anomopoda</taxon>
        <taxon>Moinidae</taxon>
        <taxon>Moina</taxon>
    </lineage>
</organism>
<evidence type="ECO:0000313" key="12">
    <source>
        <dbReference type="EMBL" id="SVE93156.1"/>
    </source>
</evidence>
<name>A0A4Y7NKM6_9CRUS</name>
<feature type="region of interest" description="Disordered" evidence="11">
    <location>
        <begin position="290"/>
        <end position="309"/>
    </location>
</feature>
<accession>A0A4Y7NKM6</accession>
<evidence type="ECO:0000256" key="2">
    <source>
        <dbReference type="ARBA" id="ARBA00008494"/>
    </source>
</evidence>
<dbReference type="PANTHER" id="PTHR15237">
    <property type="entry name" value="DNA REPAIR PROTEIN RAD9"/>
    <property type="match status" value="1"/>
</dbReference>
<evidence type="ECO:0000256" key="11">
    <source>
        <dbReference type="SAM" id="MobiDB-lite"/>
    </source>
</evidence>
<reference evidence="12" key="1">
    <citation type="submission" date="2018-08" db="EMBL/GenBank/DDBJ databases">
        <authorList>
            <person name="Cornetti L."/>
        </authorList>
    </citation>
    <scope>NUCLEOTIDE SEQUENCE</scope>
    <source>
        <strain evidence="12">DE-FRO-2-1</strain>
    </source>
</reference>
<gene>
    <name evidence="12" type="primary">EOG090X0A9P</name>
</gene>
<dbReference type="GO" id="GO:0030896">
    <property type="term" value="C:checkpoint clamp complex"/>
    <property type="evidence" value="ECO:0007669"/>
    <property type="project" value="UniProtKB-UniRule"/>
</dbReference>
<evidence type="ECO:0000256" key="5">
    <source>
        <dbReference type="ARBA" id="ARBA00022763"/>
    </source>
</evidence>
<evidence type="ECO:0000256" key="3">
    <source>
        <dbReference type="ARBA" id="ARBA00022553"/>
    </source>
</evidence>
<dbReference type="GO" id="GO:0000076">
    <property type="term" value="P:DNA replication checkpoint signaling"/>
    <property type="evidence" value="ECO:0007669"/>
    <property type="project" value="TreeGrafter"/>
</dbReference>
<keyword evidence="3" id="KW-0597">Phosphoprotein</keyword>
<dbReference type="SUPFAM" id="SSF55979">
    <property type="entry name" value="DNA clamp"/>
    <property type="match status" value="1"/>
</dbReference>
<evidence type="ECO:0000256" key="10">
    <source>
        <dbReference type="PIRNR" id="PIRNR009303"/>
    </source>
</evidence>
<sequence length="401" mass="44691">MKCLLDGSNVKVLARALHALAKIGEELHFEPTENGLVIKTVNSSKSAFSSFHFRLPFFLTYDYRSENTVDANNQDDMIVKCKLPMKSILSVFRSIGNLEKSVETCAISLPLSEALLIIELKCKHGIVKLFNLRYYECESVEAEFSRDAFPSKFTCSAHFYTEALQCFHSSIQEVTWSLAADQVHLSNYIDEEMDPAKCVRTDVTLAKEEFFDFNVALSTQVTFCLKELRAILFFAEPLGLDIQCRMEGAGQPVLFSVNREGLYSSDFLLATLTPSSESIASSSVRTLSQRDSVSNQASPVSALRNKTDSRLTSRSVLQHTPLLAIDSPNPSSSSCRLNSLSLIEPCPLPPLDVHMQDDEEVGPPPAKRARARFIFRKCFLGSQDCRDTTREVLAPPSDDES</sequence>
<comment type="function">
    <text evidence="9">Component of the 9-1-1 cell-cycle checkpoint response complex that plays a major role in DNA repair. The 9-1-1 complex is recruited to DNA lesion upon damage by the RAD17-replication factor C (RFC) clamp loader complex. Acts then as a sliding clamp platform on DNA for several proteins involved in long-patch base excision repair (LP-BER). The 9-1-1 complex stimulates DNA polymerase beta (POLB) activity by increasing its affinity for the 3'-OH end of the primer-template and stabilizes POLB to those sites where LP-BER proceeds; endonuclease FEN1 cleavage activity on substrates with double, nick, or gap flaps of distinct sequences and lengths; and DNA ligase I (LIG1) on long-patch base excision repair substrates. The 9-1-1 complex is necessary for the recruitment of RHNO1 to sites of double-stranded breaks (DSB) occurring during the S phase. RAD9A possesses 3'-&gt;5' double stranded DNA exonuclease activity.</text>
</comment>
<dbReference type="FunFam" id="3.70.10.10:FF:000005">
    <property type="entry name" value="Cell cycle checkpoint control protein"/>
    <property type="match status" value="1"/>
</dbReference>
<keyword evidence="6" id="KW-0378">Hydrolase</keyword>
<dbReference type="GO" id="GO:0071479">
    <property type="term" value="P:cellular response to ionizing radiation"/>
    <property type="evidence" value="ECO:0007669"/>
    <property type="project" value="TreeGrafter"/>
</dbReference>
<evidence type="ECO:0000256" key="9">
    <source>
        <dbReference type="ARBA" id="ARBA00059283"/>
    </source>
</evidence>
<keyword evidence="4" id="KW-0540">Nuclease</keyword>
<dbReference type="Pfam" id="PF04139">
    <property type="entry name" value="Rad9"/>
    <property type="match status" value="1"/>
</dbReference>
<dbReference type="PIRSF" id="PIRSF009303">
    <property type="entry name" value="Cell_cycle_RAD9"/>
    <property type="match status" value="1"/>
</dbReference>
<evidence type="ECO:0000256" key="7">
    <source>
        <dbReference type="ARBA" id="ARBA00022839"/>
    </source>
</evidence>
<dbReference type="GO" id="GO:0004527">
    <property type="term" value="F:exonuclease activity"/>
    <property type="evidence" value="ECO:0007669"/>
    <property type="project" value="UniProtKB-KW"/>
</dbReference>
<dbReference type="GO" id="GO:0006281">
    <property type="term" value="P:DNA repair"/>
    <property type="evidence" value="ECO:0007669"/>
    <property type="project" value="UniProtKB-UniRule"/>
</dbReference>
<dbReference type="AlphaFoldDB" id="A0A4Y7NKM6"/>
<dbReference type="EMBL" id="LR023537">
    <property type="protein sequence ID" value="SVE93156.1"/>
    <property type="molecule type" value="mRNA"/>
</dbReference>
<dbReference type="InterPro" id="IPR046938">
    <property type="entry name" value="DNA_clamp_sf"/>
</dbReference>
<evidence type="ECO:0000256" key="6">
    <source>
        <dbReference type="ARBA" id="ARBA00022801"/>
    </source>
</evidence>
<dbReference type="Gene3D" id="3.70.10.10">
    <property type="match status" value="1"/>
</dbReference>
<dbReference type="PANTHER" id="PTHR15237:SF0">
    <property type="entry name" value="CELL CYCLE CHECKPOINT CONTROL PROTEIN"/>
    <property type="match status" value="1"/>
</dbReference>
<dbReference type="InterPro" id="IPR007268">
    <property type="entry name" value="Rad9/Ddc1"/>
</dbReference>
<comment type="subcellular location">
    <subcellularLocation>
        <location evidence="1">Nucleus</location>
    </subcellularLocation>
</comment>
<proteinExistence type="evidence at transcript level"/>
<comment type="similarity">
    <text evidence="2 10">Belongs to the rad9 family.</text>
</comment>
<feature type="compositionally biased region" description="Polar residues" evidence="11">
    <location>
        <begin position="290"/>
        <end position="299"/>
    </location>
</feature>
<protein>
    <recommendedName>
        <fullName evidence="10">Cell cycle checkpoint control protein</fullName>
    </recommendedName>
</protein>